<evidence type="ECO:0000256" key="1">
    <source>
        <dbReference type="SAM" id="MobiDB-lite"/>
    </source>
</evidence>
<gene>
    <name evidence="2" type="ORF">D9619_002965</name>
</gene>
<dbReference type="AlphaFoldDB" id="A0A8H5EU62"/>
<accession>A0A8H5EU62</accession>
<protein>
    <submittedName>
        <fullName evidence="2">Uncharacterized protein</fullName>
    </submittedName>
</protein>
<dbReference type="Proteomes" id="UP000567179">
    <property type="component" value="Unassembled WGS sequence"/>
</dbReference>
<dbReference type="OrthoDB" id="3269666at2759"/>
<proteinExistence type="predicted"/>
<evidence type="ECO:0000313" key="3">
    <source>
        <dbReference type="Proteomes" id="UP000567179"/>
    </source>
</evidence>
<organism evidence="2 3">
    <name type="scientific">Psilocybe cf. subviscida</name>
    <dbReference type="NCBI Taxonomy" id="2480587"/>
    <lineage>
        <taxon>Eukaryota</taxon>
        <taxon>Fungi</taxon>
        <taxon>Dikarya</taxon>
        <taxon>Basidiomycota</taxon>
        <taxon>Agaricomycotina</taxon>
        <taxon>Agaricomycetes</taxon>
        <taxon>Agaricomycetidae</taxon>
        <taxon>Agaricales</taxon>
        <taxon>Agaricineae</taxon>
        <taxon>Strophariaceae</taxon>
        <taxon>Psilocybe</taxon>
    </lineage>
</organism>
<name>A0A8H5EU62_9AGAR</name>
<feature type="region of interest" description="Disordered" evidence="1">
    <location>
        <begin position="285"/>
        <end position="335"/>
    </location>
</feature>
<reference evidence="2 3" key="1">
    <citation type="journal article" date="2020" name="ISME J.">
        <title>Uncovering the hidden diversity of litter-decomposition mechanisms in mushroom-forming fungi.</title>
        <authorList>
            <person name="Floudas D."/>
            <person name="Bentzer J."/>
            <person name="Ahren D."/>
            <person name="Johansson T."/>
            <person name="Persson P."/>
            <person name="Tunlid A."/>
        </authorList>
    </citation>
    <scope>NUCLEOTIDE SEQUENCE [LARGE SCALE GENOMIC DNA]</scope>
    <source>
        <strain evidence="2 3">CBS 101986</strain>
    </source>
</reference>
<sequence length="335" mass="34424">MSSTNTGAIFNVEEATGKERAMLETTAAQARLDAPNLATAEKIDANAEKEHQAAVEAAHLAQKFTAQPAGQTAGSPTINASIPSATDSFVNAETASGKGRSEIETTAAQAVHQAPDFTSAFQAEHNARREQEAAKQAAATAKTMGRKMTGEPSTAAAEYHSPTDAAVAEGKRDVEQAKAVGAGYVEQAKQMVSSTVEAAQSFVSGSIQNPADRELATGTGTTTGTGKTVTEVGADTFASLQVMAENALKAAQPVVQSAYTTVVETAQPVVSSATQSTKEYIASAKATGLESPPTDTNLKAASEHNIPSKTAPLQTGSAVVDTPYDRAATQPTPQN</sequence>
<comment type="caution">
    <text evidence="2">The sequence shown here is derived from an EMBL/GenBank/DDBJ whole genome shotgun (WGS) entry which is preliminary data.</text>
</comment>
<dbReference type="EMBL" id="JAACJJ010000056">
    <property type="protein sequence ID" value="KAF5312476.1"/>
    <property type="molecule type" value="Genomic_DNA"/>
</dbReference>
<evidence type="ECO:0000313" key="2">
    <source>
        <dbReference type="EMBL" id="KAF5312476.1"/>
    </source>
</evidence>
<feature type="compositionally biased region" description="Polar residues" evidence="1">
    <location>
        <begin position="293"/>
        <end position="317"/>
    </location>
</feature>
<keyword evidence="3" id="KW-1185">Reference proteome</keyword>